<feature type="binding site" evidence="13">
    <location>
        <position position="257"/>
    </location>
    <ligand>
        <name>sn-glycerol 3-phosphate</name>
        <dbReference type="ChEBI" id="CHEBI:57597"/>
    </ligand>
</feature>
<dbReference type="InterPro" id="IPR008927">
    <property type="entry name" value="6-PGluconate_DH-like_C_sf"/>
</dbReference>
<dbReference type="GO" id="GO:0046167">
    <property type="term" value="P:glycerol-3-phosphate biosynthetic process"/>
    <property type="evidence" value="ECO:0007669"/>
    <property type="project" value="UniProtKB-UniRule"/>
</dbReference>
<evidence type="ECO:0000256" key="6">
    <source>
        <dbReference type="ARBA" id="ARBA00023098"/>
    </source>
</evidence>
<feature type="binding site" evidence="13">
    <location>
        <position position="258"/>
    </location>
    <ligand>
        <name>sn-glycerol 3-phosphate</name>
        <dbReference type="ChEBI" id="CHEBI:57597"/>
    </ligand>
</feature>
<comment type="catalytic activity">
    <reaction evidence="13">
        <text>sn-glycerol 3-phosphate + NAD(+) = dihydroxyacetone phosphate + NADH + H(+)</text>
        <dbReference type="Rhea" id="RHEA:11092"/>
        <dbReference type="ChEBI" id="CHEBI:15378"/>
        <dbReference type="ChEBI" id="CHEBI:57540"/>
        <dbReference type="ChEBI" id="CHEBI:57597"/>
        <dbReference type="ChEBI" id="CHEBI:57642"/>
        <dbReference type="ChEBI" id="CHEBI:57945"/>
        <dbReference type="EC" id="1.1.1.94"/>
    </reaction>
</comment>
<dbReference type="EMBL" id="SOQX01000001">
    <property type="protein sequence ID" value="TDY03819.1"/>
    <property type="molecule type" value="Genomic_DNA"/>
</dbReference>
<keyword evidence="6 13" id="KW-0443">Lipid metabolism</keyword>
<dbReference type="FunFam" id="1.10.1040.10:FF:000001">
    <property type="entry name" value="Glycerol-3-phosphate dehydrogenase [NAD(P)+]"/>
    <property type="match status" value="1"/>
</dbReference>
<evidence type="ECO:0000256" key="9">
    <source>
        <dbReference type="ARBA" id="ARBA00052716"/>
    </source>
</evidence>
<feature type="binding site" evidence="13">
    <location>
        <position position="282"/>
    </location>
    <ligand>
        <name>NADPH</name>
        <dbReference type="ChEBI" id="CHEBI:57783"/>
    </ligand>
</feature>
<feature type="binding site" evidence="16">
    <location>
        <position position="258"/>
    </location>
    <ligand>
        <name>NAD(+)</name>
        <dbReference type="ChEBI" id="CHEBI:57540"/>
    </ligand>
</feature>
<evidence type="ECO:0000256" key="3">
    <source>
        <dbReference type="ARBA" id="ARBA00022857"/>
    </source>
</evidence>
<dbReference type="Proteomes" id="UP000294914">
    <property type="component" value="Unassembled WGS sequence"/>
</dbReference>
<feature type="binding site" evidence="13">
    <location>
        <position position="110"/>
    </location>
    <ligand>
        <name>sn-glycerol 3-phosphate</name>
        <dbReference type="ChEBI" id="CHEBI:57597"/>
    </ligand>
</feature>
<reference evidence="20 21" key="1">
    <citation type="submission" date="2019-03" db="EMBL/GenBank/DDBJ databases">
        <title>Genomic Encyclopedia of Type Strains, Phase IV (KMG-IV): sequencing the most valuable type-strain genomes for metagenomic binning, comparative biology and taxonomic classification.</title>
        <authorList>
            <person name="Goeker M."/>
        </authorList>
    </citation>
    <scope>NUCLEOTIDE SEQUENCE [LARGE SCALE GENOMIC DNA]</scope>
    <source>
        <strain evidence="20 21">DSM 16326</strain>
    </source>
</reference>
<dbReference type="UniPathway" id="UPA00940"/>
<comment type="subcellular location">
    <subcellularLocation>
        <location evidence="13">Cytoplasm</location>
    </subcellularLocation>
</comment>
<keyword evidence="8 13" id="KW-1208">Phospholipid metabolism</keyword>
<feature type="binding site" evidence="13">
    <location>
        <position position="15"/>
    </location>
    <ligand>
        <name>NADPH</name>
        <dbReference type="ChEBI" id="CHEBI:57783"/>
    </ligand>
</feature>
<evidence type="ECO:0000256" key="5">
    <source>
        <dbReference type="ARBA" id="ARBA00023027"/>
    </source>
</evidence>
<feature type="binding site" evidence="13">
    <location>
        <position position="143"/>
    </location>
    <ligand>
        <name>NADPH</name>
        <dbReference type="ChEBI" id="CHEBI:57783"/>
    </ligand>
</feature>
<evidence type="ECO:0000256" key="2">
    <source>
        <dbReference type="ARBA" id="ARBA00022516"/>
    </source>
</evidence>
<feature type="binding site" evidence="16">
    <location>
        <begin position="12"/>
        <end position="17"/>
    </location>
    <ligand>
        <name>NAD(+)</name>
        <dbReference type="ChEBI" id="CHEBI:57540"/>
    </ligand>
</feature>
<feature type="binding site" evidence="15">
    <location>
        <begin position="258"/>
        <end position="259"/>
    </location>
    <ligand>
        <name>substrate</name>
    </ligand>
</feature>
<feature type="domain" description="Glycerol-3-phosphate dehydrogenase NAD-dependent N-terminal" evidence="18">
    <location>
        <begin position="9"/>
        <end position="163"/>
    </location>
</feature>
<evidence type="ECO:0000256" key="15">
    <source>
        <dbReference type="PIRSR" id="PIRSR000114-2"/>
    </source>
</evidence>
<evidence type="ECO:0000256" key="7">
    <source>
        <dbReference type="ARBA" id="ARBA00023209"/>
    </source>
</evidence>
<feature type="binding site" evidence="13">
    <location>
        <position position="247"/>
    </location>
    <ligand>
        <name>sn-glycerol 3-phosphate</name>
        <dbReference type="ChEBI" id="CHEBI:57597"/>
    </ligand>
</feature>
<comment type="similarity">
    <text evidence="1 13 17">Belongs to the NAD-dependent glycerol-3-phosphate dehydrogenase family.</text>
</comment>
<feature type="binding site" evidence="13">
    <location>
        <position position="37"/>
    </location>
    <ligand>
        <name>NADPH</name>
        <dbReference type="ChEBI" id="CHEBI:57783"/>
    </ligand>
</feature>
<organism evidence="20 21">
    <name type="scientific">Thiohalophilus thiocyanatoxydans</name>
    <dbReference type="NCBI Taxonomy" id="381308"/>
    <lineage>
        <taxon>Bacteria</taxon>
        <taxon>Pseudomonadati</taxon>
        <taxon>Pseudomonadota</taxon>
        <taxon>Gammaproteobacteria</taxon>
        <taxon>Thiohalomonadales</taxon>
        <taxon>Thiohalophilaceae</taxon>
        <taxon>Thiohalophilus</taxon>
    </lineage>
</organism>
<dbReference type="InterPro" id="IPR006168">
    <property type="entry name" value="G3P_DH_NAD-dep"/>
</dbReference>
<proteinExistence type="inferred from homology"/>
<evidence type="ECO:0000313" key="21">
    <source>
        <dbReference type="Proteomes" id="UP000294914"/>
    </source>
</evidence>
<keyword evidence="2 13" id="KW-0444">Lipid biosynthesis</keyword>
<dbReference type="GO" id="GO:0051287">
    <property type="term" value="F:NAD binding"/>
    <property type="evidence" value="ECO:0007669"/>
    <property type="project" value="InterPro"/>
</dbReference>
<dbReference type="InterPro" id="IPR036291">
    <property type="entry name" value="NAD(P)-bd_dom_sf"/>
</dbReference>
<dbReference type="InterPro" id="IPR011128">
    <property type="entry name" value="G3P_DH_NAD-dep_N"/>
</dbReference>
<dbReference type="RefSeq" id="WP_134080394.1">
    <property type="nucleotide sequence ID" value="NZ_SOQX01000001.1"/>
</dbReference>
<feature type="binding site" evidence="13">
    <location>
        <position position="194"/>
    </location>
    <ligand>
        <name>sn-glycerol 3-phosphate</name>
        <dbReference type="ChEBI" id="CHEBI:57597"/>
    </ligand>
</feature>
<evidence type="ECO:0000256" key="11">
    <source>
        <dbReference type="ARBA" id="ARBA00069372"/>
    </source>
</evidence>
<evidence type="ECO:0000256" key="10">
    <source>
        <dbReference type="ARBA" id="ARBA00066687"/>
    </source>
</evidence>
<feature type="binding site" evidence="13">
    <location>
        <position position="110"/>
    </location>
    <ligand>
        <name>NADPH</name>
        <dbReference type="ChEBI" id="CHEBI:57783"/>
    </ligand>
</feature>
<dbReference type="PIRSF" id="PIRSF000114">
    <property type="entry name" value="Glycerol-3-P_dh"/>
    <property type="match status" value="1"/>
</dbReference>
<dbReference type="AlphaFoldDB" id="A0A4R8J0X3"/>
<accession>A0A4R8J0X3</accession>
<keyword evidence="7 13" id="KW-0594">Phospholipid biosynthesis</keyword>
<dbReference type="PRINTS" id="PR00077">
    <property type="entry name" value="GPDHDRGNASE"/>
</dbReference>
<keyword evidence="21" id="KW-1185">Reference proteome</keyword>
<evidence type="ECO:0000256" key="12">
    <source>
        <dbReference type="ARBA" id="ARBA00080511"/>
    </source>
</evidence>
<dbReference type="GO" id="GO:0141152">
    <property type="term" value="F:glycerol-3-phosphate dehydrogenase (NAD+) activity"/>
    <property type="evidence" value="ECO:0007669"/>
    <property type="project" value="RHEA"/>
</dbReference>
<dbReference type="GO" id="GO:0005829">
    <property type="term" value="C:cytosol"/>
    <property type="evidence" value="ECO:0007669"/>
    <property type="project" value="TreeGrafter"/>
</dbReference>
<evidence type="ECO:0000256" key="4">
    <source>
        <dbReference type="ARBA" id="ARBA00023002"/>
    </source>
</evidence>
<dbReference type="PANTHER" id="PTHR11728:SF1">
    <property type="entry name" value="GLYCEROL-3-PHOSPHATE DEHYDROGENASE [NAD(+)] 2, CHLOROPLASTIC"/>
    <property type="match status" value="1"/>
</dbReference>
<evidence type="ECO:0000259" key="18">
    <source>
        <dbReference type="Pfam" id="PF01210"/>
    </source>
</evidence>
<dbReference type="SUPFAM" id="SSF48179">
    <property type="entry name" value="6-phosphogluconate dehydrogenase C-terminal domain-like"/>
    <property type="match status" value="1"/>
</dbReference>
<dbReference type="NCBIfam" id="NF000940">
    <property type="entry name" value="PRK00094.1-2"/>
    <property type="match status" value="1"/>
</dbReference>
<dbReference type="GO" id="GO:0046474">
    <property type="term" value="P:glycerophospholipid biosynthetic process"/>
    <property type="evidence" value="ECO:0007669"/>
    <property type="project" value="TreeGrafter"/>
</dbReference>
<feature type="binding site" evidence="15">
    <location>
        <position position="110"/>
    </location>
    <ligand>
        <name>substrate</name>
    </ligand>
</feature>
<feature type="binding site" evidence="13">
    <location>
        <position position="36"/>
    </location>
    <ligand>
        <name>NADPH</name>
        <dbReference type="ChEBI" id="CHEBI:57783"/>
    </ligand>
</feature>
<comment type="pathway">
    <text evidence="13">Membrane lipid metabolism; glycerophospholipid metabolism.</text>
</comment>
<dbReference type="Gene3D" id="3.40.50.720">
    <property type="entry name" value="NAD(P)-binding Rossmann-like Domain"/>
    <property type="match status" value="1"/>
</dbReference>
<evidence type="ECO:0000256" key="17">
    <source>
        <dbReference type="RuleBase" id="RU000437"/>
    </source>
</evidence>
<dbReference type="InterPro" id="IPR006109">
    <property type="entry name" value="G3P_DH_NAD-dep_C"/>
</dbReference>
<feature type="binding site" evidence="13">
    <location>
        <position position="259"/>
    </location>
    <ligand>
        <name>sn-glycerol 3-phosphate</name>
        <dbReference type="ChEBI" id="CHEBI:57597"/>
    </ligand>
</feature>
<comment type="caution">
    <text evidence="20">The sequence shown here is derived from an EMBL/GenBank/DDBJ whole genome shotgun (WGS) entry which is preliminary data.</text>
</comment>
<keyword evidence="13" id="KW-0963">Cytoplasm</keyword>
<evidence type="ECO:0000256" key="16">
    <source>
        <dbReference type="PIRSR" id="PIRSR000114-3"/>
    </source>
</evidence>
<dbReference type="NCBIfam" id="NF000942">
    <property type="entry name" value="PRK00094.1-4"/>
    <property type="match status" value="1"/>
</dbReference>
<gene>
    <name evidence="13" type="primary">gpsA</name>
    <name evidence="20" type="ORF">EDC23_0189</name>
</gene>
<keyword evidence="13" id="KW-0547">Nucleotide-binding</keyword>
<evidence type="ECO:0000313" key="20">
    <source>
        <dbReference type="EMBL" id="TDY03819.1"/>
    </source>
</evidence>
<dbReference type="Gene3D" id="1.10.1040.10">
    <property type="entry name" value="N-(1-d-carboxylethyl)-l-norvaline Dehydrogenase, domain 2"/>
    <property type="match status" value="1"/>
</dbReference>
<evidence type="ECO:0000256" key="8">
    <source>
        <dbReference type="ARBA" id="ARBA00023264"/>
    </source>
</evidence>
<sequence length="336" mass="36184">MSRPAQRFAVLGAGSWGTALAMLLADNGHRVTLWTHRPEQADTLNRDRANQRYLHGLGFPDGLSASGDLEATVNEAEVILLVIPSHAFRETLTRIKPLLNAGHKVCWATKGLEPGSQKLLHQQVEEELGSNIPMAVVSGPTFAREVAQRLPGAVTVASRNADYALELARALHNDHFRAYTGEDIIGVEIGGACKNVLAIAAGTADGLGFGANARAALIARGVAEIMRLGVALGAQHDTFMGLTGLGDLVLTCTDNQSRNRRLGIALGQGRSKDDVVKEIGQVVEGINTCKEVFALAQRHNVDMPITEQVYRVIHEDHTPTEALHALMERAIRPELD</sequence>
<feature type="binding site" evidence="13">
    <location>
        <position position="284"/>
    </location>
    <ligand>
        <name>NADPH</name>
        <dbReference type="ChEBI" id="CHEBI:57783"/>
    </ligand>
</feature>
<dbReference type="OrthoDB" id="9812273at2"/>
<dbReference type="HAMAP" id="MF_00394">
    <property type="entry name" value="NAD_Glyc3P_dehydrog"/>
    <property type="match status" value="1"/>
</dbReference>
<feature type="active site" description="Proton acceptor" evidence="13 14">
    <location>
        <position position="194"/>
    </location>
</feature>
<dbReference type="GO" id="GO:0005975">
    <property type="term" value="P:carbohydrate metabolic process"/>
    <property type="evidence" value="ECO:0007669"/>
    <property type="project" value="InterPro"/>
</dbReference>
<evidence type="ECO:0000256" key="13">
    <source>
        <dbReference type="HAMAP-Rule" id="MF_00394"/>
    </source>
</evidence>
<keyword evidence="4 13" id="KW-0560">Oxidoreductase</keyword>
<dbReference type="Pfam" id="PF01210">
    <property type="entry name" value="NAD_Gly3P_dh_N"/>
    <property type="match status" value="1"/>
</dbReference>
<dbReference type="InterPro" id="IPR013328">
    <property type="entry name" value="6PGD_dom2"/>
</dbReference>
<evidence type="ECO:0000259" key="19">
    <source>
        <dbReference type="Pfam" id="PF07479"/>
    </source>
</evidence>
<dbReference type="GO" id="GO:0046168">
    <property type="term" value="P:glycerol-3-phosphate catabolic process"/>
    <property type="evidence" value="ECO:0007669"/>
    <property type="project" value="InterPro"/>
</dbReference>
<dbReference type="GO" id="GO:0141153">
    <property type="term" value="F:glycerol-3-phosphate dehydrogenase (NADP+) activity"/>
    <property type="evidence" value="ECO:0007669"/>
    <property type="project" value="RHEA"/>
</dbReference>
<keyword evidence="5 13" id="KW-0520">NAD</keyword>
<evidence type="ECO:0000256" key="14">
    <source>
        <dbReference type="PIRSR" id="PIRSR000114-1"/>
    </source>
</evidence>
<feature type="binding site" evidence="13">
    <location>
        <position position="16"/>
    </location>
    <ligand>
        <name>NADPH</name>
        <dbReference type="ChEBI" id="CHEBI:57783"/>
    </ligand>
</feature>
<name>A0A4R8J0X3_9GAMM</name>
<feature type="binding site" evidence="13">
    <location>
        <position position="258"/>
    </location>
    <ligand>
        <name>NADPH</name>
        <dbReference type="ChEBI" id="CHEBI:57783"/>
    </ligand>
</feature>
<evidence type="ECO:0000256" key="1">
    <source>
        <dbReference type="ARBA" id="ARBA00011009"/>
    </source>
</evidence>
<protein>
    <recommendedName>
        <fullName evidence="11 13">Glycerol-3-phosphate dehydrogenase [NAD(P)+]</fullName>
        <ecNumber evidence="10 13">1.1.1.94</ecNumber>
    </recommendedName>
    <alternativeName>
        <fullName evidence="13">NAD(P)(+)-dependent glycerol-3-phosphate dehydrogenase</fullName>
    </alternativeName>
    <alternativeName>
        <fullName evidence="12 13">NAD(P)H-dependent dihydroxyacetone-phosphate reductase</fullName>
    </alternativeName>
</protein>
<feature type="binding site" evidence="13">
    <location>
        <position position="139"/>
    </location>
    <ligand>
        <name>sn-glycerol 3-phosphate</name>
        <dbReference type="ChEBI" id="CHEBI:57597"/>
    </ligand>
</feature>
<comment type="function">
    <text evidence="13">Catalyzes the reduction of the glycolytic intermediate dihydroxyacetone phosphate (DHAP) to sn-glycerol 3-phosphate (G3P), the key precursor for phospholipid synthesis.</text>
</comment>
<keyword evidence="3 13" id="KW-0521">NADP</keyword>
<feature type="domain" description="Glycerol-3-phosphate dehydrogenase NAD-dependent C-terminal" evidence="19">
    <location>
        <begin position="183"/>
        <end position="323"/>
    </location>
</feature>
<comment type="catalytic activity">
    <reaction evidence="9">
        <text>sn-glycerol 3-phosphate + NADP(+) = dihydroxyacetone phosphate + NADPH + H(+)</text>
        <dbReference type="Rhea" id="RHEA:11096"/>
        <dbReference type="ChEBI" id="CHEBI:15378"/>
        <dbReference type="ChEBI" id="CHEBI:57597"/>
        <dbReference type="ChEBI" id="CHEBI:57642"/>
        <dbReference type="ChEBI" id="CHEBI:57783"/>
        <dbReference type="ChEBI" id="CHEBI:58349"/>
        <dbReference type="EC" id="1.1.1.94"/>
    </reaction>
    <physiologicalReaction direction="right-to-left" evidence="9">
        <dbReference type="Rhea" id="RHEA:11098"/>
    </physiologicalReaction>
</comment>
<dbReference type="Pfam" id="PF07479">
    <property type="entry name" value="NAD_Gly3P_dh_C"/>
    <property type="match status" value="1"/>
</dbReference>
<feature type="binding site" evidence="13">
    <location>
        <position position="53"/>
    </location>
    <ligand>
        <name>NADPH</name>
        <dbReference type="ChEBI" id="CHEBI:57783"/>
    </ligand>
</feature>
<dbReference type="PANTHER" id="PTHR11728">
    <property type="entry name" value="GLYCEROL-3-PHOSPHATE DEHYDROGENASE"/>
    <property type="match status" value="1"/>
</dbReference>
<feature type="binding site" evidence="13">
    <location>
        <position position="141"/>
    </location>
    <ligand>
        <name>sn-glycerol 3-phosphate</name>
        <dbReference type="ChEBI" id="CHEBI:57597"/>
    </ligand>
</feature>
<dbReference type="FunFam" id="3.40.50.720:FF:000019">
    <property type="entry name" value="Glycerol-3-phosphate dehydrogenase [NAD(P)+]"/>
    <property type="match status" value="1"/>
</dbReference>
<feature type="binding site" evidence="16">
    <location>
        <position position="143"/>
    </location>
    <ligand>
        <name>NAD(+)</name>
        <dbReference type="ChEBI" id="CHEBI:57540"/>
    </ligand>
</feature>
<dbReference type="SUPFAM" id="SSF51735">
    <property type="entry name" value="NAD(P)-binding Rossmann-fold domains"/>
    <property type="match status" value="1"/>
</dbReference>
<dbReference type="EC" id="1.1.1.94" evidence="10 13"/>